<accession>A0A2M7FDH8</accession>
<sequence>ELVKLREAINRAIESQQVAGRLHTVGVPSTSDVGRCEVNTLVNDGECYTLVVQCVENMDGMA</sequence>
<evidence type="ECO:0000313" key="1">
    <source>
        <dbReference type="EMBL" id="PIV87015.1"/>
    </source>
</evidence>
<feature type="non-terminal residue" evidence="1">
    <location>
        <position position="62"/>
    </location>
</feature>
<comment type="caution">
    <text evidence="1">The sequence shown here is derived from an EMBL/GenBank/DDBJ whole genome shotgun (WGS) entry which is preliminary data.</text>
</comment>
<proteinExistence type="predicted"/>
<reference evidence="2" key="1">
    <citation type="submission" date="2017-09" db="EMBL/GenBank/DDBJ databases">
        <title>Depth-based differentiation of microbial function through sediment-hosted aquifers and enrichment of novel symbionts in the deep terrestrial subsurface.</title>
        <authorList>
            <person name="Probst A.J."/>
            <person name="Ladd B."/>
            <person name="Jarett J.K."/>
            <person name="Geller-Mcgrath D.E."/>
            <person name="Sieber C.M.K."/>
            <person name="Emerson J.B."/>
            <person name="Anantharaman K."/>
            <person name="Thomas B.C."/>
            <person name="Malmstrom R."/>
            <person name="Stieglmeier M."/>
            <person name="Klingl A."/>
            <person name="Woyke T."/>
            <person name="Ryan C.M."/>
            <person name="Banfield J.F."/>
        </authorList>
    </citation>
    <scope>NUCLEOTIDE SEQUENCE [LARGE SCALE GENOMIC DNA]</scope>
</reference>
<dbReference type="EMBL" id="PFFD01000093">
    <property type="protein sequence ID" value="PIV87015.1"/>
    <property type="molecule type" value="Genomic_DNA"/>
</dbReference>
<dbReference type="AlphaFoldDB" id="A0A2M7FDH8"/>
<evidence type="ECO:0000313" key="2">
    <source>
        <dbReference type="Proteomes" id="UP000228497"/>
    </source>
</evidence>
<feature type="non-terminal residue" evidence="1">
    <location>
        <position position="1"/>
    </location>
</feature>
<name>A0A2M7FDH8_9BACT</name>
<dbReference type="Proteomes" id="UP000228497">
    <property type="component" value="Unassembled WGS sequence"/>
</dbReference>
<protein>
    <submittedName>
        <fullName evidence="1">Uncharacterized protein</fullName>
    </submittedName>
</protein>
<organism evidence="1 2">
    <name type="scientific">Candidatus Kaiserbacteria bacterium CG17_big_fil_post_rev_8_21_14_2_50_51_7</name>
    <dbReference type="NCBI Taxonomy" id="1974613"/>
    <lineage>
        <taxon>Bacteria</taxon>
        <taxon>Candidatus Kaiseribacteriota</taxon>
    </lineage>
</organism>
<gene>
    <name evidence="1" type="ORF">COW49_02020</name>
</gene>